<dbReference type="RefSeq" id="WP_317137449.1">
    <property type="nucleotide sequence ID" value="NZ_CP043875.1"/>
</dbReference>
<feature type="domain" description="ATP-grasp" evidence="5">
    <location>
        <begin position="79"/>
        <end position="276"/>
    </location>
</feature>
<dbReference type="GO" id="GO:0016874">
    <property type="term" value="F:ligase activity"/>
    <property type="evidence" value="ECO:0007669"/>
    <property type="project" value="UniProtKB-KW"/>
</dbReference>
<evidence type="ECO:0000259" key="5">
    <source>
        <dbReference type="PROSITE" id="PS50975"/>
    </source>
</evidence>
<keyword evidence="7" id="KW-1185">Reference proteome</keyword>
<evidence type="ECO:0000256" key="3">
    <source>
        <dbReference type="ARBA" id="ARBA00022840"/>
    </source>
</evidence>
<proteinExistence type="predicted"/>
<dbReference type="GO" id="GO:0005524">
    <property type="term" value="F:ATP binding"/>
    <property type="evidence" value="ECO:0007669"/>
    <property type="project" value="UniProtKB-UniRule"/>
</dbReference>
<accession>A0AA97FBF4</accession>
<name>A0AA97FBF4_9EURY</name>
<dbReference type="Proteomes" id="UP001301797">
    <property type="component" value="Chromosome"/>
</dbReference>
<dbReference type="GeneID" id="85229260"/>
<dbReference type="SUPFAM" id="SSF56059">
    <property type="entry name" value="Glutathione synthetase ATP-binding domain-like"/>
    <property type="match status" value="1"/>
</dbReference>
<evidence type="ECO:0000256" key="1">
    <source>
        <dbReference type="ARBA" id="ARBA00022598"/>
    </source>
</evidence>
<dbReference type="InterPro" id="IPR011761">
    <property type="entry name" value="ATP-grasp"/>
</dbReference>
<protein>
    <submittedName>
        <fullName evidence="6">ATP-grasp domain-containing protein</fullName>
    </submittedName>
</protein>
<evidence type="ECO:0000313" key="6">
    <source>
        <dbReference type="EMBL" id="WOF15879.1"/>
    </source>
</evidence>
<dbReference type="EMBL" id="CP043875">
    <property type="protein sequence ID" value="WOF15879.1"/>
    <property type="molecule type" value="Genomic_DNA"/>
</dbReference>
<dbReference type="GO" id="GO:0005829">
    <property type="term" value="C:cytosol"/>
    <property type="evidence" value="ECO:0007669"/>
    <property type="project" value="TreeGrafter"/>
</dbReference>
<sequence>MNEKVLIAGFATRHVVRSAKNAGYLVYAIDHFCDQDLCRITESHQTFEELAELPSLVESAQKMHNFEAICVTSGAEDLNTEIKITGTPKEIASKFLDKKCIQEFFEEHSIPVPPVALENEYPAMIKPLRGAGGWRNQIVNSMEEELIWRELWPDDLYIKQKVVEGIPCSVSCISNGKCACAISFNEQLLRGGNGERAYGFSGAITPFKHPLKDQIVKTAEKIVSMSGCIGSVGVDFIAGDKEFWAIEINPRFQATMDIVEMSTGINLFKAHINSFNGILPEKMPEPVQYAARRVLFAEKDIKVRDDLKDLFEYISDIPHIGTEIEEGSAILSVYGNGQTREEALMSLDKAIIEIRRYISRW</sequence>
<keyword evidence="2 4" id="KW-0547">Nucleotide-binding</keyword>
<evidence type="ECO:0000313" key="7">
    <source>
        <dbReference type="Proteomes" id="UP001301797"/>
    </source>
</evidence>
<evidence type="ECO:0000256" key="2">
    <source>
        <dbReference type="ARBA" id="ARBA00022741"/>
    </source>
</evidence>
<dbReference type="GO" id="GO:0046872">
    <property type="term" value="F:metal ion binding"/>
    <property type="evidence" value="ECO:0007669"/>
    <property type="project" value="InterPro"/>
</dbReference>
<keyword evidence="3 4" id="KW-0067">ATP-binding</keyword>
<dbReference type="PIRSF" id="PIRSF016817">
    <property type="entry name" value="UCP016817_carboligase"/>
    <property type="match status" value="1"/>
</dbReference>
<dbReference type="AlphaFoldDB" id="A0AA97FBF4"/>
<dbReference type="KEGG" id="mefw:F1737_03790"/>
<dbReference type="PROSITE" id="PS50975">
    <property type="entry name" value="ATP_GRASP"/>
    <property type="match status" value="1"/>
</dbReference>
<dbReference type="InterPro" id="IPR016677">
    <property type="entry name" value="UCP016817_carboligase"/>
</dbReference>
<dbReference type="PANTHER" id="PTHR43055">
    <property type="entry name" value="FORMATE-DEPENDENT PHOSPHORIBOSYLGLYCINAMIDE FORMYLTRANSFERASE"/>
    <property type="match status" value="1"/>
</dbReference>
<dbReference type="InterPro" id="IPR003806">
    <property type="entry name" value="ATP-grasp_PylC-type"/>
</dbReference>
<evidence type="ECO:0000256" key="4">
    <source>
        <dbReference type="PROSITE-ProRule" id="PRU00409"/>
    </source>
</evidence>
<organism evidence="6 7">
    <name type="scientific">Methanochimaera problematica</name>
    <dbReference type="NCBI Taxonomy" id="2609417"/>
    <lineage>
        <taxon>Archaea</taxon>
        <taxon>Methanobacteriati</taxon>
        <taxon>Methanobacteriota</taxon>
        <taxon>Stenosarchaea group</taxon>
        <taxon>Methanomicrobia</taxon>
        <taxon>Methanomicrobiales</taxon>
        <taxon>Methanomicrobiaceae</taxon>
        <taxon>Methanochimaera</taxon>
    </lineage>
</organism>
<keyword evidence="1" id="KW-0436">Ligase</keyword>
<dbReference type="Pfam" id="PF02655">
    <property type="entry name" value="ATP-grasp_3"/>
    <property type="match status" value="1"/>
</dbReference>
<reference evidence="6 7" key="1">
    <citation type="submission" date="2019-09" db="EMBL/GenBank/DDBJ databases">
        <title>The complete genome of Methanoplanus sp. FWC-SCC4.</title>
        <authorList>
            <person name="Chen S.-C."/>
            <person name="Zhou Y.-Z."/>
            <person name="Lai M.-C."/>
        </authorList>
    </citation>
    <scope>NUCLEOTIDE SEQUENCE [LARGE SCALE GENOMIC DNA]</scope>
    <source>
        <strain evidence="6 7">FWC-SCC4</strain>
    </source>
</reference>
<gene>
    <name evidence="6" type="ORF">F1737_03790</name>
</gene>
<dbReference type="Gene3D" id="3.30.470.20">
    <property type="entry name" value="ATP-grasp fold, B domain"/>
    <property type="match status" value="1"/>
</dbReference>
<dbReference type="PANTHER" id="PTHR43055:SF1">
    <property type="entry name" value="FORMATE-DEPENDENT PHOSPHORIBOSYLGLYCINAMIDE FORMYLTRANSFERASE"/>
    <property type="match status" value="1"/>
</dbReference>